<dbReference type="EMBL" id="KV423946">
    <property type="protein sequence ID" value="KZT58898.1"/>
    <property type="molecule type" value="Genomic_DNA"/>
</dbReference>
<dbReference type="AlphaFoldDB" id="A0A165H5V9"/>
<reference evidence="3 4" key="1">
    <citation type="journal article" date="2016" name="Mol. Biol. Evol.">
        <title>Comparative Genomics of Early-Diverging Mushroom-Forming Fungi Provides Insights into the Origins of Lignocellulose Decay Capabilities.</title>
        <authorList>
            <person name="Nagy L.G."/>
            <person name="Riley R."/>
            <person name="Tritt A."/>
            <person name="Adam C."/>
            <person name="Daum C."/>
            <person name="Floudas D."/>
            <person name="Sun H."/>
            <person name="Yadav J.S."/>
            <person name="Pangilinan J."/>
            <person name="Larsson K.H."/>
            <person name="Matsuura K."/>
            <person name="Barry K."/>
            <person name="Labutti K."/>
            <person name="Kuo R."/>
            <person name="Ohm R.A."/>
            <person name="Bhattacharya S.S."/>
            <person name="Shirouzu T."/>
            <person name="Yoshinaga Y."/>
            <person name="Martin F.M."/>
            <person name="Grigoriev I.V."/>
            <person name="Hibbett D.S."/>
        </authorList>
    </citation>
    <scope>NUCLEOTIDE SEQUENCE [LARGE SCALE GENOMIC DNA]</scope>
    <source>
        <strain evidence="3 4">HHB12733</strain>
    </source>
</reference>
<sequence>MYRQRGWRVRSADPLIFRAPQSETPSFRTGKVACSSSAAPQLPISARKGGSRPCRGRQEWVAPDSTGTHRVIDECSMHMAGKFMRNANQGVTVLRTHKGRHRCGVYAAPSPLRNVAYIHSSPHPFALGVGLRPHHSLLLYELTLLLLYIIINVDVYVAPGSLMMPWSDTLPDARSGPSMLSPSSATVRPTYTSKPRRQSNAVQPSGTGMPPELELFHNFVRWHAPDVLIQPWGAKSRQPQLNYAGVPLAHDRFSGSLVIVEPYGKNAIDIVFVLNRRPPQKRYCVRARVYLAQWAKDERNAQLTPDDVRAAAFRGVQTLMTSPHLEPVEYVTSLTKPQDLDEPSPLESRAENAPSLQWSMSM</sequence>
<proteinExistence type="predicted"/>
<dbReference type="InParanoid" id="A0A165H5V9"/>
<evidence type="ECO:0000313" key="3">
    <source>
        <dbReference type="EMBL" id="KZT58898.1"/>
    </source>
</evidence>
<feature type="compositionally biased region" description="Polar residues" evidence="1">
    <location>
        <begin position="178"/>
        <end position="206"/>
    </location>
</feature>
<keyword evidence="2" id="KW-0472">Membrane</keyword>
<name>A0A165H5V9_9BASI</name>
<evidence type="ECO:0000256" key="2">
    <source>
        <dbReference type="SAM" id="Phobius"/>
    </source>
</evidence>
<evidence type="ECO:0000256" key="1">
    <source>
        <dbReference type="SAM" id="MobiDB-lite"/>
    </source>
</evidence>
<keyword evidence="2" id="KW-0812">Transmembrane</keyword>
<feature type="transmembrane region" description="Helical" evidence="2">
    <location>
        <begin position="137"/>
        <end position="158"/>
    </location>
</feature>
<dbReference type="Proteomes" id="UP000076842">
    <property type="component" value="Unassembled WGS sequence"/>
</dbReference>
<keyword evidence="4" id="KW-1185">Reference proteome</keyword>
<organism evidence="3 4">
    <name type="scientific">Calocera cornea HHB12733</name>
    <dbReference type="NCBI Taxonomy" id="1353952"/>
    <lineage>
        <taxon>Eukaryota</taxon>
        <taxon>Fungi</taxon>
        <taxon>Dikarya</taxon>
        <taxon>Basidiomycota</taxon>
        <taxon>Agaricomycotina</taxon>
        <taxon>Dacrymycetes</taxon>
        <taxon>Dacrymycetales</taxon>
        <taxon>Dacrymycetaceae</taxon>
        <taxon>Calocera</taxon>
    </lineage>
</organism>
<keyword evidence="2" id="KW-1133">Transmembrane helix</keyword>
<accession>A0A165H5V9</accession>
<evidence type="ECO:0000313" key="4">
    <source>
        <dbReference type="Proteomes" id="UP000076842"/>
    </source>
</evidence>
<feature type="region of interest" description="Disordered" evidence="1">
    <location>
        <begin position="336"/>
        <end position="362"/>
    </location>
</feature>
<dbReference type="OrthoDB" id="3353776at2759"/>
<feature type="region of interest" description="Disordered" evidence="1">
    <location>
        <begin position="175"/>
        <end position="209"/>
    </location>
</feature>
<protein>
    <submittedName>
        <fullName evidence="3">Uncharacterized protein</fullName>
    </submittedName>
</protein>
<gene>
    <name evidence="3" type="ORF">CALCODRAFT_224413</name>
</gene>